<proteinExistence type="predicted"/>
<keyword evidence="3" id="KW-1185">Reference proteome</keyword>
<organism evidence="4">
    <name type="scientific">Gongylonema pulchrum</name>
    <dbReference type="NCBI Taxonomy" id="637853"/>
    <lineage>
        <taxon>Eukaryota</taxon>
        <taxon>Metazoa</taxon>
        <taxon>Ecdysozoa</taxon>
        <taxon>Nematoda</taxon>
        <taxon>Chromadorea</taxon>
        <taxon>Rhabditida</taxon>
        <taxon>Spirurina</taxon>
        <taxon>Spiruromorpha</taxon>
        <taxon>Spiruroidea</taxon>
        <taxon>Gongylonematidae</taxon>
        <taxon>Gongylonema</taxon>
    </lineage>
</organism>
<accession>A0A183E1L3</accession>
<dbReference type="EMBL" id="UYRT01081723">
    <property type="protein sequence ID" value="VDN24890.1"/>
    <property type="molecule type" value="Genomic_DNA"/>
</dbReference>
<dbReference type="WBParaSite" id="GPUH_0001487301-mRNA-1">
    <property type="protein sequence ID" value="GPUH_0001487301-mRNA-1"/>
    <property type="gene ID" value="GPUH_0001487301"/>
</dbReference>
<keyword evidence="1" id="KW-1133">Transmembrane helix</keyword>
<reference evidence="4" key="1">
    <citation type="submission" date="2016-06" db="UniProtKB">
        <authorList>
            <consortium name="WormBaseParasite"/>
        </authorList>
    </citation>
    <scope>IDENTIFICATION</scope>
</reference>
<evidence type="ECO:0000313" key="3">
    <source>
        <dbReference type="Proteomes" id="UP000271098"/>
    </source>
</evidence>
<keyword evidence="1" id="KW-0812">Transmembrane</keyword>
<reference evidence="2 3" key="2">
    <citation type="submission" date="2018-11" db="EMBL/GenBank/DDBJ databases">
        <authorList>
            <consortium name="Pathogen Informatics"/>
        </authorList>
    </citation>
    <scope>NUCLEOTIDE SEQUENCE [LARGE SCALE GENOMIC DNA]</scope>
</reference>
<feature type="transmembrane region" description="Helical" evidence="1">
    <location>
        <begin position="44"/>
        <end position="62"/>
    </location>
</feature>
<keyword evidence="1" id="KW-0472">Membrane</keyword>
<evidence type="ECO:0000313" key="2">
    <source>
        <dbReference type="EMBL" id="VDN24890.1"/>
    </source>
</evidence>
<protein>
    <submittedName>
        <fullName evidence="4">Ovule protein</fullName>
    </submittedName>
</protein>
<name>A0A183E1L3_9BILA</name>
<dbReference type="AlphaFoldDB" id="A0A183E1L3"/>
<evidence type="ECO:0000313" key="4">
    <source>
        <dbReference type="WBParaSite" id="GPUH_0001487301-mRNA-1"/>
    </source>
</evidence>
<dbReference type="Proteomes" id="UP000271098">
    <property type="component" value="Unassembled WGS sequence"/>
</dbReference>
<gene>
    <name evidence="2" type="ORF">GPUH_LOCUS14854</name>
</gene>
<evidence type="ECO:0000256" key="1">
    <source>
        <dbReference type="SAM" id="Phobius"/>
    </source>
</evidence>
<sequence length="67" mass="7792">MQLMLQGLDSTHSGKCYCRFTQRRGSDNLLNCAICHYRHGKHELLIKHLMAPLFFFLPVTLIDLPFT</sequence>